<dbReference type="PROSITE" id="PS51898">
    <property type="entry name" value="TYR_RECOMBINASE"/>
    <property type="match status" value="1"/>
</dbReference>
<dbReference type="EMBL" id="AUXW01000166">
    <property type="protein sequence ID" value="KKE82343.1"/>
    <property type="molecule type" value="Genomic_DNA"/>
</dbReference>
<evidence type="ECO:0000259" key="2">
    <source>
        <dbReference type="PROSITE" id="PS51898"/>
    </source>
</evidence>
<proteinExistence type="predicted"/>
<organism evidence="3 4">
    <name type="scientific">Pseudoalteromonas luteoviolacea S4054</name>
    <dbReference type="NCBI Taxonomy" id="1129367"/>
    <lineage>
        <taxon>Bacteria</taxon>
        <taxon>Pseudomonadati</taxon>
        <taxon>Pseudomonadota</taxon>
        <taxon>Gammaproteobacteria</taxon>
        <taxon>Alteromonadales</taxon>
        <taxon>Pseudoalteromonadaceae</taxon>
        <taxon>Pseudoalteromonas</taxon>
    </lineage>
</organism>
<dbReference type="Gene3D" id="1.10.443.10">
    <property type="entry name" value="Intergrase catalytic core"/>
    <property type="match status" value="1"/>
</dbReference>
<comment type="caution">
    <text evidence="3">The sequence shown here is derived from an EMBL/GenBank/DDBJ whole genome shotgun (WGS) entry which is preliminary data.</text>
</comment>
<evidence type="ECO:0000313" key="3">
    <source>
        <dbReference type="EMBL" id="KKE82343.1"/>
    </source>
</evidence>
<dbReference type="GO" id="GO:0006310">
    <property type="term" value="P:DNA recombination"/>
    <property type="evidence" value="ECO:0007669"/>
    <property type="project" value="UniProtKB-KW"/>
</dbReference>
<dbReference type="GO" id="GO:0003677">
    <property type="term" value="F:DNA binding"/>
    <property type="evidence" value="ECO:0007669"/>
    <property type="project" value="InterPro"/>
</dbReference>
<protein>
    <recommendedName>
        <fullName evidence="2">Tyr recombinase domain-containing protein</fullName>
    </recommendedName>
</protein>
<evidence type="ECO:0000256" key="1">
    <source>
        <dbReference type="ARBA" id="ARBA00023172"/>
    </source>
</evidence>
<evidence type="ECO:0000313" key="4">
    <source>
        <dbReference type="Proteomes" id="UP000033434"/>
    </source>
</evidence>
<dbReference type="PATRIC" id="fig|1129367.4.peg.3876"/>
<sequence>MDYANFQIKVNKLKNLRCFKRLLMPKSNNNNHPKRGSSIKVQPIRTRQAINTIKAHLKHQPRNLCLFTLGINTAYRANELLSLTIGQVVHLQVGDYLELKQSKNKQYRPITLNTSAITAIQSWLEHHPDRLDPSAPLFVSFRRLRKPLTVPALNRLVKSWCEHAKLNGNFGSHTLRKTWGYHQRVENHVSVALLMRAFRHATEAQTLDYLGIIPDEIKDMYLTLEL</sequence>
<keyword evidence="1" id="KW-0233">DNA recombination</keyword>
<dbReference type="InterPro" id="IPR013762">
    <property type="entry name" value="Integrase-like_cat_sf"/>
</dbReference>
<gene>
    <name evidence="3" type="ORF">N479_19070</name>
</gene>
<accession>A0A0F6A8A0</accession>
<feature type="domain" description="Tyr recombinase" evidence="2">
    <location>
        <begin position="40"/>
        <end position="222"/>
    </location>
</feature>
<dbReference type="SUPFAM" id="SSF56349">
    <property type="entry name" value="DNA breaking-rejoining enzymes"/>
    <property type="match status" value="1"/>
</dbReference>
<dbReference type="InterPro" id="IPR002104">
    <property type="entry name" value="Integrase_catalytic"/>
</dbReference>
<dbReference type="Proteomes" id="UP000033434">
    <property type="component" value="Unassembled WGS sequence"/>
</dbReference>
<dbReference type="Pfam" id="PF00589">
    <property type="entry name" value="Phage_integrase"/>
    <property type="match status" value="1"/>
</dbReference>
<reference evidence="3 4" key="1">
    <citation type="journal article" date="2015" name="BMC Genomics">
        <title>Genome mining reveals unlocked bioactive potential of marine Gram-negative bacteria.</title>
        <authorList>
            <person name="Machado H."/>
            <person name="Sonnenschein E.C."/>
            <person name="Melchiorsen J."/>
            <person name="Gram L."/>
        </authorList>
    </citation>
    <scope>NUCLEOTIDE SEQUENCE [LARGE SCALE GENOMIC DNA]</scope>
    <source>
        <strain evidence="3 4">S4054</strain>
    </source>
</reference>
<dbReference type="AlphaFoldDB" id="A0A0F6A8A0"/>
<dbReference type="GO" id="GO:0015074">
    <property type="term" value="P:DNA integration"/>
    <property type="evidence" value="ECO:0007669"/>
    <property type="project" value="InterPro"/>
</dbReference>
<dbReference type="InterPro" id="IPR011010">
    <property type="entry name" value="DNA_brk_join_enz"/>
</dbReference>
<name>A0A0F6A8A0_9GAMM</name>